<dbReference type="Proteomes" id="UP000541558">
    <property type="component" value="Unassembled WGS sequence"/>
</dbReference>
<reference evidence="1 2" key="1">
    <citation type="journal article" date="2020" name="ISME J.">
        <title>Uncovering the hidden diversity of litter-decomposition mechanisms in mushroom-forming fungi.</title>
        <authorList>
            <person name="Floudas D."/>
            <person name="Bentzer J."/>
            <person name="Ahren D."/>
            <person name="Johansson T."/>
            <person name="Persson P."/>
            <person name="Tunlid A."/>
        </authorList>
    </citation>
    <scope>NUCLEOTIDE SEQUENCE [LARGE SCALE GENOMIC DNA]</scope>
    <source>
        <strain evidence="1 2">CBS 175.51</strain>
    </source>
</reference>
<name>A0A8H5C100_9AGAR</name>
<dbReference type="AlphaFoldDB" id="A0A8H5C100"/>
<evidence type="ECO:0000313" key="1">
    <source>
        <dbReference type="EMBL" id="KAF5332671.1"/>
    </source>
</evidence>
<keyword evidence="2" id="KW-1185">Reference proteome</keyword>
<accession>A0A8H5C100</accession>
<organism evidence="1 2">
    <name type="scientific">Ephemerocybe angulata</name>
    <dbReference type="NCBI Taxonomy" id="980116"/>
    <lineage>
        <taxon>Eukaryota</taxon>
        <taxon>Fungi</taxon>
        <taxon>Dikarya</taxon>
        <taxon>Basidiomycota</taxon>
        <taxon>Agaricomycotina</taxon>
        <taxon>Agaricomycetes</taxon>
        <taxon>Agaricomycetidae</taxon>
        <taxon>Agaricales</taxon>
        <taxon>Agaricineae</taxon>
        <taxon>Psathyrellaceae</taxon>
        <taxon>Ephemerocybe</taxon>
    </lineage>
</organism>
<evidence type="ECO:0000313" key="2">
    <source>
        <dbReference type="Proteomes" id="UP000541558"/>
    </source>
</evidence>
<protein>
    <submittedName>
        <fullName evidence="1">Uncharacterized protein</fullName>
    </submittedName>
</protein>
<comment type="caution">
    <text evidence="1">The sequence shown here is derived from an EMBL/GenBank/DDBJ whole genome shotgun (WGS) entry which is preliminary data.</text>
</comment>
<sequence>MTTEYKTGTRVCFVRPFKDLKGTSVVEGEYGEVAGSMKSLAHGTYTYTIKLEKNGVRVFPVEEDDILDVPAGHTAGMT</sequence>
<gene>
    <name evidence="1" type="ORF">D9611_005305</name>
</gene>
<dbReference type="EMBL" id="JAACJK010000110">
    <property type="protein sequence ID" value="KAF5332671.1"/>
    <property type="molecule type" value="Genomic_DNA"/>
</dbReference>
<proteinExistence type="predicted"/>